<organism evidence="3">
    <name type="scientific">Amphora coffeiformis</name>
    <dbReference type="NCBI Taxonomy" id="265554"/>
    <lineage>
        <taxon>Eukaryota</taxon>
        <taxon>Sar</taxon>
        <taxon>Stramenopiles</taxon>
        <taxon>Ochrophyta</taxon>
        <taxon>Bacillariophyta</taxon>
        <taxon>Bacillariophyceae</taxon>
        <taxon>Bacillariophycidae</taxon>
        <taxon>Thalassiophysales</taxon>
        <taxon>Catenulaceae</taxon>
        <taxon>Amphora</taxon>
    </lineage>
</organism>
<dbReference type="NCBIfam" id="TIGR00229">
    <property type="entry name" value="sensory_box"/>
    <property type="match status" value="1"/>
</dbReference>
<dbReference type="InterPro" id="IPR000014">
    <property type="entry name" value="PAS"/>
</dbReference>
<feature type="domain" description="BHLH" evidence="2">
    <location>
        <begin position="234"/>
        <end position="287"/>
    </location>
</feature>
<dbReference type="AlphaFoldDB" id="A0A7S3KX76"/>
<dbReference type="Pfam" id="PF00010">
    <property type="entry name" value="HLH"/>
    <property type="match status" value="1"/>
</dbReference>
<evidence type="ECO:0000259" key="2">
    <source>
        <dbReference type="PROSITE" id="PS50888"/>
    </source>
</evidence>
<evidence type="ECO:0000313" key="3">
    <source>
        <dbReference type="EMBL" id="CAE0403372.1"/>
    </source>
</evidence>
<name>A0A7S3KX76_9STRA</name>
<feature type="compositionally biased region" description="Low complexity" evidence="1">
    <location>
        <begin position="167"/>
        <end position="184"/>
    </location>
</feature>
<feature type="compositionally biased region" description="Polar residues" evidence="1">
    <location>
        <begin position="210"/>
        <end position="222"/>
    </location>
</feature>
<dbReference type="InterPro" id="IPR036638">
    <property type="entry name" value="HLH_DNA-bd_sf"/>
</dbReference>
<reference evidence="3" key="1">
    <citation type="submission" date="2021-01" db="EMBL/GenBank/DDBJ databases">
        <authorList>
            <person name="Corre E."/>
            <person name="Pelletier E."/>
            <person name="Niang G."/>
            <person name="Scheremetjew M."/>
            <person name="Finn R."/>
            <person name="Kale V."/>
            <person name="Holt S."/>
            <person name="Cochrane G."/>
            <person name="Meng A."/>
            <person name="Brown T."/>
            <person name="Cohen L."/>
        </authorList>
    </citation>
    <scope>NUCLEOTIDE SEQUENCE</scope>
    <source>
        <strain evidence="3">CCMP127</strain>
    </source>
</reference>
<dbReference type="SMART" id="SM00091">
    <property type="entry name" value="PAS"/>
    <property type="match status" value="1"/>
</dbReference>
<feature type="compositionally biased region" description="Basic and acidic residues" evidence="1">
    <location>
        <begin position="230"/>
        <end position="246"/>
    </location>
</feature>
<dbReference type="GO" id="GO:0046983">
    <property type="term" value="F:protein dimerization activity"/>
    <property type="evidence" value="ECO:0007669"/>
    <property type="project" value="InterPro"/>
</dbReference>
<proteinExistence type="predicted"/>
<dbReference type="InterPro" id="IPR011598">
    <property type="entry name" value="bHLH_dom"/>
</dbReference>
<sequence length="528" mass="57243">MSSPTSSSDDNQQGKTNTETLSSDDGGAPRAISSSGNDSTGSQSANNNTRSDSLHAYRKSNSNESGGSGGSNHSSGMLSSFGFNFYSDSMMQLGGSSLGVPSEKTSEGENSDSSEKQQRKNNSTDANAAADANVANLQSLARSQFPLQGSNNESSRKRNEPDRDSGQSEQSRQSQQGQYHQYDQNKQNDESVASQDNDYDDDDDDDHQSRSTAEPRSSNDSPQPKRRKKRLDERKRVERNAREKERSFRISKQINELRGLLSSGGVIVPKGTKSSVLTEAANYIRMLQQHQYRSEIDRHQLIQQMQLIGGGAHGAQAAQAIRHVAAQNGVWSLGNFGGIPPKSALLTPNTEKSNNTVTEDAVATDPNKVNTNDYRFIFNSCGVGMAIASMGGAFIDCNQLFCQLSNYTKQEVCSLTIFNLTARQDLQHAFDLISQLISPRMEGPVNKAISVRGSFKNRNDLGLCVNIVKGEDGIAKCFCVTVIKNPNSPFNNEPPVPVSFESIIADSQQNTLEKNPGQVGTAPAFTSG</sequence>
<dbReference type="InterPro" id="IPR035965">
    <property type="entry name" value="PAS-like_dom_sf"/>
</dbReference>
<feature type="compositionally biased region" description="Polar residues" evidence="1">
    <location>
        <begin position="1"/>
        <end position="23"/>
    </location>
</feature>
<dbReference type="EMBL" id="HBIM01001808">
    <property type="protein sequence ID" value="CAE0403372.1"/>
    <property type="molecule type" value="Transcribed_RNA"/>
</dbReference>
<feature type="compositionally biased region" description="Low complexity" evidence="1">
    <location>
        <begin position="121"/>
        <end position="136"/>
    </location>
</feature>
<dbReference type="PROSITE" id="PS50888">
    <property type="entry name" value="BHLH"/>
    <property type="match status" value="1"/>
</dbReference>
<dbReference type="CDD" id="cd00083">
    <property type="entry name" value="bHLH_SF"/>
    <property type="match status" value="1"/>
</dbReference>
<dbReference type="CDD" id="cd00130">
    <property type="entry name" value="PAS"/>
    <property type="match status" value="1"/>
</dbReference>
<dbReference type="Gene3D" id="3.30.450.20">
    <property type="entry name" value="PAS domain"/>
    <property type="match status" value="1"/>
</dbReference>
<gene>
    <name evidence="3" type="ORF">ACOF00016_LOCUS1581</name>
</gene>
<dbReference type="Gene3D" id="4.10.280.10">
    <property type="entry name" value="Helix-loop-helix DNA-binding domain"/>
    <property type="match status" value="1"/>
</dbReference>
<dbReference type="SUPFAM" id="SSF47459">
    <property type="entry name" value="HLH, helix-loop-helix DNA-binding domain"/>
    <property type="match status" value="1"/>
</dbReference>
<feature type="region of interest" description="Disordered" evidence="1">
    <location>
        <begin position="1"/>
        <end position="246"/>
    </location>
</feature>
<feature type="compositionally biased region" description="Acidic residues" evidence="1">
    <location>
        <begin position="197"/>
        <end position="206"/>
    </location>
</feature>
<dbReference type="SMART" id="SM00353">
    <property type="entry name" value="HLH"/>
    <property type="match status" value="1"/>
</dbReference>
<evidence type="ECO:0000256" key="1">
    <source>
        <dbReference type="SAM" id="MobiDB-lite"/>
    </source>
</evidence>
<feature type="compositionally biased region" description="Basic and acidic residues" evidence="1">
    <location>
        <begin position="154"/>
        <end position="166"/>
    </location>
</feature>
<protein>
    <recommendedName>
        <fullName evidence="2">BHLH domain-containing protein</fullName>
    </recommendedName>
</protein>
<feature type="compositionally biased region" description="Polar residues" evidence="1">
    <location>
        <begin position="137"/>
        <end position="153"/>
    </location>
</feature>
<dbReference type="SUPFAM" id="SSF55785">
    <property type="entry name" value="PYP-like sensor domain (PAS domain)"/>
    <property type="match status" value="1"/>
</dbReference>
<accession>A0A7S3KX76</accession>
<feature type="compositionally biased region" description="Low complexity" evidence="1">
    <location>
        <begin position="60"/>
        <end position="82"/>
    </location>
</feature>
<feature type="compositionally biased region" description="Low complexity" evidence="1">
    <location>
        <begin position="33"/>
        <end position="44"/>
    </location>
</feature>